<evidence type="ECO:0000256" key="3">
    <source>
        <dbReference type="ARBA" id="ARBA00022989"/>
    </source>
</evidence>
<proteinExistence type="inferred from homology"/>
<feature type="region of interest" description="Disordered" evidence="6">
    <location>
        <begin position="1"/>
        <end position="37"/>
    </location>
</feature>
<dbReference type="InterPro" id="IPR006214">
    <property type="entry name" value="Bax_inhibitor_1-related"/>
</dbReference>
<name>A0AAD9S720_PHOAM</name>
<dbReference type="EMBL" id="JAUJFL010000006">
    <property type="protein sequence ID" value="KAK2600788.1"/>
    <property type="molecule type" value="Genomic_DNA"/>
</dbReference>
<organism evidence="7 8">
    <name type="scientific">Phomopsis amygdali</name>
    <name type="common">Fusicoccum amygdali</name>
    <dbReference type="NCBI Taxonomy" id="1214568"/>
    <lineage>
        <taxon>Eukaryota</taxon>
        <taxon>Fungi</taxon>
        <taxon>Dikarya</taxon>
        <taxon>Ascomycota</taxon>
        <taxon>Pezizomycotina</taxon>
        <taxon>Sordariomycetes</taxon>
        <taxon>Sordariomycetidae</taxon>
        <taxon>Diaporthales</taxon>
        <taxon>Diaporthaceae</taxon>
        <taxon>Diaporthe</taxon>
    </lineage>
</organism>
<dbReference type="Pfam" id="PF01027">
    <property type="entry name" value="Bax1-I"/>
    <property type="match status" value="1"/>
</dbReference>
<dbReference type="CDD" id="cd10429">
    <property type="entry name" value="GAAP_like"/>
    <property type="match status" value="1"/>
</dbReference>
<keyword evidence="8" id="KW-1185">Reference proteome</keyword>
<dbReference type="PANTHER" id="PTHR23291:SF50">
    <property type="entry name" value="PROTEIN LIFEGUARD 4"/>
    <property type="match status" value="1"/>
</dbReference>
<protein>
    <submittedName>
        <fullName evidence="7">Uncharacterized protein</fullName>
    </submittedName>
</protein>
<comment type="caution">
    <text evidence="7">The sequence shown here is derived from an EMBL/GenBank/DDBJ whole genome shotgun (WGS) entry which is preliminary data.</text>
</comment>
<dbReference type="AlphaFoldDB" id="A0AAD9S720"/>
<keyword evidence="2 5" id="KW-0812">Transmembrane</keyword>
<evidence type="ECO:0000313" key="8">
    <source>
        <dbReference type="Proteomes" id="UP001265746"/>
    </source>
</evidence>
<feature type="transmembrane region" description="Helical" evidence="5">
    <location>
        <begin position="221"/>
        <end position="241"/>
    </location>
</feature>
<accession>A0AAD9S720</accession>
<evidence type="ECO:0000256" key="5">
    <source>
        <dbReference type="RuleBase" id="RU004379"/>
    </source>
</evidence>
<feature type="transmembrane region" description="Helical" evidence="5">
    <location>
        <begin position="195"/>
        <end position="215"/>
    </location>
</feature>
<keyword evidence="4 5" id="KW-0472">Membrane</keyword>
<keyword evidence="3 5" id="KW-1133">Transmembrane helix</keyword>
<sequence>MSNAKYTPAPQQDPDDVPAGPAYNQAPPSYQAADDEARLFAGEGAPRSSEDNVPDDFKFGGSVAEATIDIRNQFIRKVYTILTVQLLATGAVSTISFVSPAYKEWIQGHPALVFISMFGAIGMMLLTYWKRHSYPTNLLFLSGFTLLEAYTISVVVSFYKTSIVLNAVILTAGIFVFLTAFACQTKYDFTSWMPYLFGGLWGLILFGFMAAFFPYSSTGELIYGGLAALIFSGYILVDTQLVMRKHHVEEEIAAAISLYLDIINLFLAILRILNSQQNN</sequence>
<evidence type="ECO:0000256" key="1">
    <source>
        <dbReference type="ARBA" id="ARBA00004141"/>
    </source>
</evidence>
<feature type="transmembrane region" description="Helical" evidence="5">
    <location>
        <begin position="138"/>
        <end position="157"/>
    </location>
</feature>
<feature type="transmembrane region" description="Helical" evidence="5">
    <location>
        <begin position="111"/>
        <end position="129"/>
    </location>
</feature>
<feature type="transmembrane region" description="Helical" evidence="5">
    <location>
        <begin position="78"/>
        <end position="99"/>
    </location>
</feature>
<feature type="transmembrane region" description="Helical" evidence="5">
    <location>
        <begin position="163"/>
        <end position="183"/>
    </location>
</feature>
<dbReference type="Proteomes" id="UP001265746">
    <property type="component" value="Unassembled WGS sequence"/>
</dbReference>
<evidence type="ECO:0000256" key="6">
    <source>
        <dbReference type="SAM" id="MobiDB-lite"/>
    </source>
</evidence>
<dbReference type="PANTHER" id="PTHR23291">
    <property type="entry name" value="BAX INHIBITOR-RELATED"/>
    <property type="match status" value="1"/>
</dbReference>
<gene>
    <name evidence="7" type="ORF">N8I77_010295</name>
</gene>
<evidence type="ECO:0000256" key="4">
    <source>
        <dbReference type="ARBA" id="ARBA00023136"/>
    </source>
</evidence>
<feature type="compositionally biased region" description="Low complexity" evidence="6">
    <location>
        <begin position="8"/>
        <end position="22"/>
    </location>
</feature>
<evidence type="ECO:0000313" key="7">
    <source>
        <dbReference type="EMBL" id="KAK2600788.1"/>
    </source>
</evidence>
<reference evidence="7" key="1">
    <citation type="submission" date="2023-06" db="EMBL/GenBank/DDBJ databases">
        <authorList>
            <person name="Noh H."/>
        </authorList>
    </citation>
    <scope>NUCLEOTIDE SEQUENCE</scope>
    <source>
        <strain evidence="7">DUCC20226</strain>
    </source>
</reference>
<evidence type="ECO:0000256" key="2">
    <source>
        <dbReference type="ARBA" id="ARBA00022692"/>
    </source>
</evidence>
<comment type="subcellular location">
    <subcellularLocation>
        <location evidence="1">Membrane</location>
        <topology evidence="1">Multi-pass membrane protein</topology>
    </subcellularLocation>
</comment>
<dbReference type="GO" id="GO:0016020">
    <property type="term" value="C:membrane"/>
    <property type="evidence" value="ECO:0007669"/>
    <property type="project" value="UniProtKB-SubCell"/>
</dbReference>
<comment type="similarity">
    <text evidence="5">Belongs to the BI1 family.</text>
</comment>
<feature type="transmembrane region" description="Helical" evidence="5">
    <location>
        <begin position="253"/>
        <end position="273"/>
    </location>
</feature>